<dbReference type="PIRSF" id="PIRSF019663">
    <property type="entry name" value="Legumain"/>
    <property type="match status" value="1"/>
</dbReference>
<gene>
    <name evidence="11" type="ORF">FSB_LOCUS34143</name>
</gene>
<evidence type="ECO:0000256" key="3">
    <source>
        <dbReference type="ARBA" id="ARBA00022729"/>
    </source>
</evidence>
<dbReference type="InterPro" id="IPR046427">
    <property type="entry name" value="Legumain_prodom_sf"/>
</dbReference>
<feature type="domain" description="Legumain prodomain" evidence="10">
    <location>
        <begin position="378"/>
        <end position="474"/>
    </location>
</feature>
<evidence type="ECO:0000256" key="8">
    <source>
        <dbReference type="PIRSR" id="PIRSR019663-1"/>
    </source>
</evidence>
<evidence type="ECO:0000256" key="2">
    <source>
        <dbReference type="ARBA" id="ARBA00022670"/>
    </source>
</evidence>
<dbReference type="Gene3D" id="3.40.50.1460">
    <property type="match status" value="1"/>
</dbReference>
<keyword evidence="7" id="KW-0325">Glycoprotein</keyword>
<dbReference type="CDD" id="cd21115">
    <property type="entry name" value="legumain_C"/>
    <property type="match status" value="1"/>
</dbReference>
<dbReference type="Pfam" id="PF20985">
    <property type="entry name" value="Legum_prodom"/>
    <property type="match status" value="1"/>
</dbReference>
<dbReference type="InterPro" id="IPR001096">
    <property type="entry name" value="Peptidase_C13"/>
</dbReference>
<feature type="chain" id="PRO_5014640805" description="Legumain prodomain domain-containing protein" evidence="9">
    <location>
        <begin position="23"/>
        <end position="481"/>
    </location>
</feature>
<dbReference type="PANTHER" id="PTHR12000">
    <property type="entry name" value="HEMOGLOBINASE FAMILY MEMBER"/>
    <property type="match status" value="1"/>
</dbReference>
<evidence type="ECO:0000256" key="5">
    <source>
        <dbReference type="ARBA" id="ARBA00022807"/>
    </source>
</evidence>
<keyword evidence="3 9" id="KW-0732">Signal</keyword>
<dbReference type="Pfam" id="PF01650">
    <property type="entry name" value="Peptidase_C13"/>
    <property type="match status" value="1"/>
</dbReference>
<proteinExistence type="inferred from homology"/>
<evidence type="ECO:0000259" key="10">
    <source>
        <dbReference type="Pfam" id="PF20985"/>
    </source>
</evidence>
<feature type="active site" description="Nucleophile" evidence="8">
    <location>
        <position position="216"/>
    </location>
</feature>
<dbReference type="AlphaFoldDB" id="A0A2N9H3Q5"/>
<protein>
    <recommendedName>
        <fullName evidence="10">Legumain prodomain domain-containing protein</fullName>
    </recommendedName>
</protein>
<keyword evidence="4" id="KW-0378">Hydrolase</keyword>
<dbReference type="InterPro" id="IPR048501">
    <property type="entry name" value="Legum_prodom"/>
</dbReference>
<dbReference type="FunFam" id="1.10.132.130:FF:000001">
    <property type="entry name" value="Vacuolar-processing enzyme beta-isozyme"/>
    <property type="match status" value="1"/>
</dbReference>
<dbReference type="PRINTS" id="PR00776">
    <property type="entry name" value="HEMOGLOBNASE"/>
</dbReference>
<dbReference type="FunFam" id="3.40.50.1460:FF:000005">
    <property type="entry name" value="Vacuolar-processing enzyme beta-isozyme"/>
    <property type="match status" value="1"/>
</dbReference>
<dbReference type="PIRSF" id="PIRSF500139">
    <property type="entry name" value="AE"/>
    <property type="match status" value="1"/>
</dbReference>
<dbReference type="GO" id="GO:0006624">
    <property type="term" value="P:vacuolar protein processing"/>
    <property type="evidence" value="ECO:0007669"/>
    <property type="project" value="TreeGrafter"/>
</dbReference>
<evidence type="ECO:0000256" key="9">
    <source>
        <dbReference type="SAM" id="SignalP"/>
    </source>
</evidence>
<comment type="similarity">
    <text evidence="1">Belongs to the peptidase C13 family.</text>
</comment>
<reference evidence="11" key="1">
    <citation type="submission" date="2018-02" db="EMBL/GenBank/DDBJ databases">
        <authorList>
            <person name="Cohen D.B."/>
            <person name="Kent A.D."/>
        </authorList>
    </citation>
    <scope>NUCLEOTIDE SEQUENCE</scope>
</reference>
<keyword evidence="5" id="KW-0788">Thiol protease</keyword>
<name>A0A2N9H3Q5_FAGSY</name>
<organism evidence="11">
    <name type="scientific">Fagus sylvatica</name>
    <name type="common">Beechnut</name>
    <dbReference type="NCBI Taxonomy" id="28930"/>
    <lineage>
        <taxon>Eukaryota</taxon>
        <taxon>Viridiplantae</taxon>
        <taxon>Streptophyta</taxon>
        <taxon>Embryophyta</taxon>
        <taxon>Tracheophyta</taxon>
        <taxon>Spermatophyta</taxon>
        <taxon>Magnoliopsida</taxon>
        <taxon>eudicotyledons</taxon>
        <taxon>Gunneridae</taxon>
        <taxon>Pentapetalae</taxon>
        <taxon>rosids</taxon>
        <taxon>fabids</taxon>
        <taxon>Fagales</taxon>
        <taxon>Fagaceae</taxon>
        <taxon>Fagus</taxon>
    </lineage>
</organism>
<evidence type="ECO:0000256" key="4">
    <source>
        <dbReference type="ARBA" id="ARBA00022801"/>
    </source>
</evidence>
<feature type="active site" evidence="8">
    <location>
        <position position="174"/>
    </location>
</feature>
<accession>A0A2N9H3Q5</accession>
<dbReference type="Gene3D" id="1.10.132.130">
    <property type="match status" value="1"/>
</dbReference>
<dbReference type="GO" id="GO:0051603">
    <property type="term" value="P:proteolysis involved in protein catabolic process"/>
    <property type="evidence" value="ECO:0007669"/>
    <property type="project" value="InterPro"/>
</dbReference>
<dbReference type="EMBL" id="OIVN01002768">
    <property type="protein sequence ID" value="SPD06261.1"/>
    <property type="molecule type" value="Genomic_DNA"/>
</dbReference>
<keyword evidence="2" id="KW-0645">Protease</keyword>
<dbReference type="GO" id="GO:0005773">
    <property type="term" value="C:vacuole"/>
    <property type="evidence" value="ECO:0007669"/>
    <property type="project" value="GOC"/>
</dbReference>
<dbReference type="PANTHER" id="PTHR12000:SF50">
    <property type="entry name" value="VACUOLAR-PROCESSING ENZYME GAMMA-ISOZYME"/>
    <property type="match status" value="1"/>
</dbReference>
<dbReference type="InterPro" id="IPR043577">
    <property type="entry name" value="AE"/>
</dbReference>
<sequence length="481" mass="53365">MICCGRGAFILLTLSCLIVVESLSPIKFASKLPSEVHDFNDGDSNDSDKTSRPGKRWAVLVAGSRGFGNYRHQADVCHAYQILKKGGLKDENIIVFMYDDIAFDKSNPRPGVIINKPDGDDVYEGVPKDYTGDRVNAKNFYAVLLGNKSALTGGSGKVVNSGPNDYIFIYYADHGGVGVIAMASGGYVYAKDLIDVLKKKHAAKAYKSMVFYLEACEAGSIFEGLLPSNLNIYATTASNADESSWAAYCPEDSPGAPQGYDTCLGDIYSISWMEDSDKHDLRKESLKKQYEVVRRRTAVGMSDHSSHVMEYGNQQLSNDSLFTYIGTNPANDNYAFVEYTSSTSTVRAVSQRDASLLYFWHKYHKAPVGSHKKLEAQKQLHDEISYRKHVDYSINHIGKLLFGNGNSSKVLETVRPTGQPVVDDWNCFKMLVRTYEKYCGSLSKYGMKYMRAIANMCNVGVTMEQMVAASNQTCFKIPPTY</sequence>
<evidence type="ECO:0000256" key="6">
    <source>
        <dbReference type="ARBA" id="ARBA00023157"/>
    </source>
</evidence>
<evidence type="ECO:0000256" key="1">
    <source>
        <dbReference type="ARBA" id="ARBA00009941"/>
    </source>
</evidence>
<keyword evidence="6" id="KW-1015">Disulfide bond</keyword>
<feature type="signal peptide" evidence="9">
    <location>
        <begin position="1"/>
        <end position="22"/>
    </location>
</feature>
<dbReference type="GO" id="GO:0004197">
    <property type="term" value="F:cysteine-type endopeptidase activity"/>
    <property type="evidence" value="ECO:0007669"/>
    <property type="project" value="InterPro"/>
</dbReference>
<evidence type="ECO:0000313" key="11">
    <source>
        <dbReference type="EMBL" id="SPD06261.1"/>
    </source>
</evidence>
<evidence type="ECO:0000256" key="7">
    <source>
        <dbReference type="ARBA" id="ARBA00023180"/>
    </source>
</evidence>